<dbReference type="InterPro" id="IPR020843">
    <property type="entry name" value="ER"/>
</dbReference>
<sequence>MKAIITHQAGGIENLQLHDVEKPTIRANEVLVETRAISINPADTKVKYAEEALLDLYGEERPIILGWDIAGTVIEAGANVTNFKVGDNVFGMVNFPGNGKAYAEYVASPESHIALIPEGVNFIDAAATTLAAMTAYQALNGRVNQGDKVLIHAGSGGVGHFAVQIAKQMGAYVYSTSSVRNKDFVMSLGADEHIDYREQDFEKVLHDIDLAFDTVSPENAEKSLQVLRSGGQLVSITIREPSDNMQKTAFESNLKITPLLVQSNGEDASKISKMLANNSIKPHVSQIFEFKDLALAHTAVETGRTVGKVIVTV</sequence>
<dbReference type="Gene3D" id="3.40.50.720">
    <property type="entry name" value="NAD(P)-binding Rossmann-like Domain"/>
    <property type="match status" value="1"/>
</dbReference>
<feature type="domain" description="Enoyl reductase (ER)" evidence="2">
    <location>
        <begin position="10"/>
        <end position="311"/>
    </location>
</feature>
<dbReference type="CDD" id="cd05289">
    <property type="entry name" value="MDR_like_2"/>
    <property type="match status" value="1"/>
</dbReference>
<comment type="caution">
    <text evidence="3">The sequence shown here is derived from an EMBL/GenBank/DDBJ whole genome shotgun (WGS) entry which is preliminary data.</text>
</comment>
<dbReference type="PANTHER" id="PTHR11695">
    <property type="entry name" value="ALCOHOL DEHYDROGENASE RELATED"/>
    <property type="match status" value="1"/>
</dbReference>
<dbReference type="Pfam" id="PF13602">
    <property type="entry name" value="ADH_zinc_N_2"/>
    <property type="match status" value="1"/>
</dbReference>
<dbReference type="SMART" id="SM00829">
    <property type="entry name" value="PKS_ER"/>
    <property type="match status" value="1"/>
</dbReference>
<reference evidence="3" key="1">
    <citation type="submission" date="2016-07" db="EMBL/GenBank/DDBJ databases">
        <authorList>
            <person name="Kauffman K."/>
            <person name="Arevalo P."/>
            <person name="Polz M.F."/>
        </authorList>
    </citation>
    <scope>NUCLEOTIDE SEQUENCE</scope>
    <source>
        <strain evidence="3">10N.222.46.E12</strain>
    </source>
</reference>
<dbReference type="SUPFAM" id="SSF51735">
    <property type="entry name" value="NAD(P)-binding Rossmann-fold domains"/>
    <property type="match status" value="1"/>
</dbReference>
<dbReference type="GO" id="GO:0016491">
    <property type="term" value="F:oxidoreductase activity"/>
    <property type="evidence" value="ECO:0007669"/>
    <property type="project" value="UniProtKB-KW"/>
</dbReference>
<dbReference type="InterPro" id="IPR011032">
    <property type="entry name" value="GroES-like_sf"/>
</dbReference>
<dbReference type="PROSITE" id="PS01162">
    <property type="entry name" value="QOR_ZETA_CRYSTAL"/>
    <property type="match status" value="1"/>
</dbReference>
<dbReference type="PANTHER" id="PTHR11695:SF294">
    <property type="entry name" value="RETICULON-4-INTERACTING PROTEIN 1, MITOCHONDRIAL"/>
    <property type="match status" value="1"/>
</dbReference>
<dbReference type="EMBL" id="MDBS01000067">
    <property type="protein sequence ID" value="PMP24195.1"/>
    <property type="molecule type" value="Genomic_DNA"/>
</dbReference>
<evidence type="ECO:0000313" key="3">
    <source>
        <dbReference type="EMBL" id="PMP24195.1"/>
    </source>
</evidence>
<dbReference type="AlphaFoldDB" id="A0A7Z1MFP8"/>
<dbReference type="RefSeq" id="WP_102282470.1">
    <property type="nucleotide sequence ID" value="NZ_CP170016.1"/>
</dbReference>
<dbReference type="InterPro" id="IPR002364">
    <property type="entry name" value="Quin_OxRdtase/zeta-crystal_CS"/>
</dbReference>
<dbReference type="SUPFAM" id="SSF50129">
    <property type="entry name" value="GroES-like"/>
    <property type="match status" value="1"/>
</dbReference>
<evidence type="ECO:0000256" key="1">
    <source>
        <dbReference type="ARBA" id="ARBA00023002"/>
    </source>
</evidence>
<evidence type="ECO:0000259" key="2">
    <source>
        <dbReference type="SMART" id="SM00829"/>
    </source>
</evidence>
<dbReference type="Pfam" id="PF08240">
    <property type="entry name" value="ADH_N"/>
    <property type="match status" value="1"/>
</dbReference>
<organism evidence="3">
    <name type="scientific">Vibrio cyclitrophicus</name>
    <dbReference type="NCBI Taxonomy" id="47951"/>
    <lineage>
        <taxon>Bacteria</taxon>
        <taxon>Pseudomonadati</taxon>
        <taxon>Pseudomonadota</taxon>
        <taxon>Gammaproteobacteria</taxon>
        <taxon>Vibrionales</taxon>
        <taxon>Vibrionaceae</taxon>
        <taxon>Vibrio</taxon>
    </lineage>
</organism>
<reference evidence="3" key="2">
    <citation type="journal article" date="2018" name="Nature">
        <title>A major lineage of non-tailed dsDNA viruses as unrecognized killers of marine bacteria.</title>
        <authorList>
            <person name="Kauffman K.M."/>
            <person name="Hussain F.A."/>
            <person name="Yang J."/>
            <person name="Arevalo P."/>
            <person name="Brown J.M."/>
            <person name="Chang W.K."/>
            <person name="VanInsberghe D."/>
            <person name="Elsherbini J."/>
            <person name="Sharma R.S."/>
            <person name="Cutler M.B."/>
            <person name="Kelly L."/>
            <person name="Polz M.F."/>
        </authorList>
    </citation>
    <scope>NUCLEOTIDE SEQUENCE</scope>
    <source>
        <strain evidence="3">10N.222.46.E12</strain>
    </source>
</reference>
<proteinExistence type="predicted"/>
<name>A0A7Z1MFP8_9VIBR</name>
<accession>A0A7Z1MFP8</accession>
<dbReference type="Gene3D" id="3.90.180.10">
    <property type="entry name" value="Medium-chain alcohol dehydrogenases, catalytic domain"/>
    <property type="match status" value="1"/>
</dbReference>
<dbReference type="InterPro" id="IPR036291">
    <property type="entry name" value="NAD(P)-bd_dom_sf"/>
</dbReference>
<dbReference type="InterPro" id="IPR013154">
    <property type="entry name" value="ADH-like_N"/>
</dbReference>
<keyword evidence="1" id="KW-0560">Oxidoreductase</keyword>
<protein>
    <submittedName>
        <fullName evidence="3">Oxidoreductase</fullName>
    </submittedName>
</protein>
<gene>
    <name evidence="3" type="ORF">BCS90_05030</name>
</gene>
<dbReference type="GO" id="GO:0008270">
    <property type="term" value="F:zinc ion binding"/>
    <property type="evidence" value="ECO:0007669"/>
    <property type="project" value="InterPro"/>
</dbReference>
<dbReference type="InterPro" id="IPR050700">
    <property type="entry name" value="YIM1/Zinc_Alcohol_DH_Fams"/>
</dbReference>